<evidence type="ECO:0000313" key="3">
    <source>
        <dbReference type="Proteomes" id="UP000325243"/>
    </source>
</evidence>
<evidence type="ECO:0000256" key="1">
    <source>
        <dbReference type="SAM" id="MobiDB-lite"/>
    </source>
</evidence>
<evidence type="ECO:0000313" key="2">
    <source>
        <dbReference type="EMBL" id="TYL52572.1"/>
    </source>
</evidence>
<proteinExistence type="predicted"/>
<reference evidence="2 3" key="1">
    <citation type="submission" date="2019-08" db="EMBL/GenBank/DDBJ databases">
        <authorList>
            <person name="Hu J."/>
        </authorList>
    </citation>
    <scope>NUCLEOTIDE SEQUENCE [LARGE SCALE GENOMIC DNA]</scope>
    <source>
        <strain evidence="2 3">NEAU-184</strain>
    </source>
</reference>
<feature type="compositionally biased region" description="Basic and acidic residues" evidence="1">
    <location>
        <begin position="16"/>
        <end position="33"/>
    </location>
</feature>
<accession>A0A5S4V0Y2</accession>
<dbReference type="EMBL" id="VSSB01000001">
    <property type="protein sequence ID" value="TYL52572.1"/>
    <property type="molecule type" value="Genomic_DNA"/>
</dbReference>
<feature type="region of interest" description="Disordered" evidence="1">
    <location>
        <begin position="1"/>
        <end position="44"/>
    </location>
</feature>
<comment type="caution">
    <text evidence="2">The sequence shown here is derived from an EMBL/GenBank/DDBJ whole genome shotgun (WGS) entry which is preliminary data.</text>
</comment>
<protein>
    <submittedName>
        <fullName evidence="2">Uncharacterized protein</fullName>
    </submittedName>
</protein>
<sequence length="414" mass="44131">MRPADAAEPEVQEPPSSEHHEPEHHEPEHHEPEQPAAPGSASPRRTGLIVAGAVAGLIAVSLVGHQLVANAVHAWIWPAWSAADTRFDEASAAYEGTFERSDSAVQRAEFLLGMATGDLVRPEDRAALEEGIDGARQVLEDRPAAPTGVVELGEPDSMAPAWERYGDLVELIELVPSRNEAAVRFDAAAEQVAAGTKAIAEASETLLTGTEELARAALDASPSATYQYRFAVEDALAGLRHSPGVSSGDADRFTALSAAVAGVRASHATEEAHRLEHPVRAEIEAFARSIASDVELEFAWAYTVAGRSSDAWYSGTAEFKPDGQGWGLISLTESIESEWANDVNAKAVVVHEVGHTQVLRQACYDIFAAAPFDGDHEVWATAWAIGMGYDLPGAGIEMYGRPSDAQIEASKACR</sequence>
<keyword evidence="3" id="KW-1185">Reference proteome</keyword>
<gene>
    <name evidence="2" type="ORF">FYC51_02100</name>
</gene>
<organism evidence="2 3">
    <name type="scientific">Agromyces mariniharenae</name>
    <dbReference type="NCBI Taxonomy" id="2604423"/>
    <lineage>
        <taxon>Bacteria</taxon>
        <taxon>Bacillati</taxon>
        <taxon>Actinomycetota</taxon>
        <taxon>Actinomycetes</taxon>
        <taxon>Micrococcales</taxon>
        <taxon>Microbacteriaceae</taxon>
        <taxon>Agromyces</taxon>
    </lineage>
</organism>
<dbReference type="RefSeq" id="WP_148732035.1">
    <property type="nucleotide sequence ID" value="NZ_VSSB01000001.1"/>
</dbReference>
<name>A0A5S4V0Y2_9MICO</name>
<dbReference type="AlphaFoldDB" id="A0A5S4V0Y2"/>
<dbReference type="Proteomes" id="UP000325243">
    <property type="component" value="Unassembled WGS sequence"/>
</dbReference>